<keyword evidence="3" id="KW-1185">Reference proteome</keyword>
<dbReference type="EMBL" id="HQ630627">
    <property type="protein sequence ID" value="AEH03689.1"/>
    <property type="molecule type" value="Genomic_DNA"/>
</dbReference>
<evidence type="ECO:0000313" key="3">
    <source>
        <dbReference type="Proteomes" id="UP000008388"/>
    </source>
</evidence>
<accession>F8SJM5</accession>
<keyword evidence="1" id="KW-0175">Coiled coil</keyword>
<name>F8SJM5_BPPA3</name>
<organismHost>
    <name type="scientific">Pseudomonas aeruginosa</name>
    <dbReference type="NCBI Taxonomy" id="287"/>
</organismHost>
<organism evidence="2 3">
    <name type="scientific">Pseudomonas phage PhiPA3</name>
    <name type="common">Pseudomonas aeruginosa phage PhiPA3</name>
    <dbReference type="NCBI Taxonomy" id="998086"/>
    <lineage>
        <taxon>Viruses</taxon>
        <taxon>Duplodnaviria</taxon>
        <taxon>Heunggongvirae</taxon>
        <taxon>Uroviricota</taxon>
        <taxon>Caudoviricetes</taxon>
        <taxon>Chimalliviridae</taxon>
        <taxon>Miltoncavirus</taxon>
        <taxon>Miltoncavirus PhiPA3</taxon>
    </lineage>
</organism>
<proteinExistence type="predicted"/>
<feature type="coiled-coil region" evidence="1">
    <location>
        <begin position="45"/>
        <end position="93"/>
    </location>
</feature>
<dbReference type="RefSeq" id="YP_009217345.1">
    <property type="nucleotide sequence ID" value="NC_028999.1"/>
</dbReference>
<sequence length="98" mass="11611">MRLKKTLKRRWRRWRREHRGRVLESISSSLPFCQLEPKAKRMSEKQKNAERIADLEQLLDTQAEQMTQLCTKLSEQGKLLASMGERLAKLENECRLGQ</sequence>
<reference evidence="2 3" key="1">
    <citation type="journal article" date="2011" name="Microbiology">
        <title>The Pseudomonas aeruginosa generalized transducing phage phiPA3 is a new member of the phiKZ-like group of 'jumbo' phages, and infects model laboratory strains and clinical isolates from cystic fibrosis patients.</title>
        <authorList>
            <person name="Monson R."/>
            <person name="Foulds I."/>
            <person name="Foweraker J."/>
            <person name="Welch M."/>
            <person name="Salmond G.P."/>
        </authorList>
    </citation>
    <scope>NUCLEOTIDE SEQUENCE [LARGE SCALE GENOMIC DNA]</scope>
</reference>
<dbReference type="KEGG" id="vg:26643794"/>
<dbReference type="GeneID" id="26643794"/>
<evidence type="ECO:0000313" key="2">
    <source>
        <dbReference type="EMBL" id="AEH03689.1"/>
    </source>
</evidence>
<protein>
    <submittedName>
        <fullName evidence="2">Uncharacterized protein 266</fullName>
    </submittedName>
</protein>
<gene>
    <name evidence="2" type="primary">266</name>
</gene>
<dbReference type="Proteomes" id="UP000008388">
    <property type="component" value="Segment"/>
</dbReference>
<evidence type="ECO:0000256" key="1">
    <source>
        <dbReference type="SAM" id="Coils"/>
    </source>
</evidence>